<accession>A0A445F7H3</accession>
<sequence length="335" mass="36820">MKPKTKGFIEKKEVLDRLPLVVLLGRPPPSLSPSHVIYGSLRFFLQNPSSSVLSLFLPSNHSATAAILPKLRNLSPPLISRQNKLAVTAIQVSDLSENYDDSVLEDVPHLTDFLPNLPVIDKSFGFNTAVEEAHIAINAAHGEVENVENGVGILAYAGFIAMYATLASRDVCTLSRAHWSYPMAFDPSPSSSAISGFAAKLSSSVVRRSSLFCSSDKSDNFFLSNHRNPTYMIRAIPSNASDNIYCTLLAHGAVHGAMAGYTGFTVGPVNSKQAYIPIACVMEKQNKVKLTDRMWARLLASTNQPSFVAYDQERVEKDINNMNITSQTRFNRYFD</sequence>
<dbReference type="InterPro" id="IPR050929">
    <property type="entry name" value="PFKA"/>
</dbReference>
<reference evidence="2 3" key="1">
    <citation type="submission" date="2018-09" db="EMBL/GenBank/DDBJ databases">
        <title>A high-quality reference genome of wild soybean provides a powerful tool to mine soybean genomes.</title>
        <authorList>
            <person name="Xie M."/>
            <person name="Chung C.Y.L."/>
            <person name="Li M.-W."/>
            <person name="Wong F.-L."/>
            <person name="Chan T.-F."/>
            <person name="Lam H.-M."/>
        </authorList>
    </citation>
    <scope>NUCLEOTIDE SEQUENCE [LARGE SCALE GENOMIC DNA]</scope>
    <source>
        <strain evidence="3">cv. W05</strain>
        <tissue evidence="2">Hypocotyl of etiolated seedlings</tissue>
    </source>
</reference>
<keyword evidence="1" id="KW-0021">Allosteric enzyme</keyword>
<keyword evidence="2" id="KW-0418">Kinase</keyword>
<dbReference type="GO" id="GO:0003872">
    <property type="term" value="F:6-phosphofructokinase activity"/>
    <property type="evidence" value="ECO:0007669"/>
    <property type="project" value="UniProtKB-EC"/>
</dbReference>
<organism evidence="2 3">
    <name type="scientific">Glycine soja</name>
    <name type="common">Wild soybean</name>
    <dbReference type="NCBI Taxonomy" id="3848"/>
    <lineage>
        <taxon>Eukaryota</taxon>
        <taxon>Viridiplantae</taxon>
        <taxon>Streptophyta</taxon>
        <taxon>Embryophyta</taxon>
        <taxon>Tracheophyta</taxon>
        <taxon>Spermatophyta</taxon>
        <taxon>Magnoliopsida</taxon>
        <taxon>eudicotyledons</taxon>
        <taxon>Gunneridae</taxon>
        <taxon>Pentapetalae</taxon>
        <taxon>rosids</taxon>
        <taxon>fabids</taxon>
        <taxon>Fabales</taxon>
        <taxon>Fabaceae</taxon>
        <taxon>Papilionoideae</taxon>
        <taxon>50 kb inversion clade</taxon>
        <taxon>NPAAA clade</taxon>
        <taxon>indigoferoid/millettioid clade</taxon>
        <taxon>Phaseoleae</taxon>
        <taxon>Glycine</taxon>
        <taxon>Glycine subgen. Soja</taxon>
    </lineage>
</organism>
<evidence type="ECO:0000313" key="3">
    <source>
        <dbReference type="Proteomes" id="UP000289340"/>
    </source>
</evidence>
<proteinExistence type="predicted"/>
<dbReference type="InterPro" id="IPR035966">
    <property type="entry name" value="PKF_sf"/>
</dbReference>
<dbReference type="AlphaFoldDB" id="A0A445F7H3"/>
<dbReference type="PANTHER" id="PTHR45770">
    <property type="entry name" value="ATP-DEPENDENT 6-PHOSPHOFRUCTOKINASE 1"/>
    <property type="match status" value="1"/>
</dbReference>
<comment type="caution">
    <text evidence="2">The sequence shown here is derived from an EMBL/GenBank/DDBJ whole genome shotgun (WGS) entry which is preliminary data.</text>
</comment>
<dbReference type="Proteomes" id="UP000289340">
    <property type="component" value="Chromosome 20"/>
</dbReference>
<dbReference type="EC" id="2.7.1.11" evidence="2"/>
<protein>
    <submittedName>
        <fullName evidence="2">ATP-dependent 6-phosphofructokinase 4, chloroplastic</fullName>
        <ecNumber evidence="2">2.7.1.11</ecNumber>
    </submittedName>
</protein>
<name>A0A445F7H3_GLYSO</name>
<gene>
    <name evidence="2" type="ORF">D0Y65_054612</name>
</gene>
<keyword evidence="3" id="KW-1185">Reference proteome</keyword>
<evidence type="ECO:0000313" key="2">
    <source>
        <dbReference type="EMBL" id="RZB44785.1"/>
    </source>
</evidence>
<dbReference type="SUPFAM" id="SSF53784">
    <property type="entry name" value="Phosphofructokinase"/>
    <property type="match status" value="1"/>
</dbReference>
<evidence type="ECO:0000256" key="1">
    <source>
        <dbReference type="ARBA" id="ARBA00022533"/>
    </source>
</evidence>
<keyword evidence="2" id="KW-0808">Transferase</keyword>
<dbReference type="EMBL" id="QZWG01000020">
    <property type="protein sequence ID" value="RZB44785.1"/>
    <property type="molecule type" value="Genomic_DNA"/>
</dbReference>